<evidence type="ECO:0000313" key="1">
    <source>
        <dbReference type="EMBL" id="EEH55883.1"/>
    </source>
</evidence>
<organism evidence="2">
    <name type="scientific">Micromonas pusilla (strain CCMP1545)</name>
    <name type="common">Picoplanktonic green alga</name>
    <dbReference type="NCBI Taxonomy" id="564608"/>
    <lineage>
        <taxon>Eukaryota</taxon>
        <taxon>Viridiplantae</taxon>
        <taxon>Chlorophyta</taxon>
        <taxon>Mamiellophyceae</taxon>
        <taxon>Mamiellales</taxon>
        <taxon>Mamiellaceae</taxon>
        <taxon>Micromonas</taxon>
    </lineage>
</organism>
<gene>
    <name evidence="1" type="ORF">MICPUCDRAFT_59787</name>
</gene>
<sequence>MAGRRATMACFRAMSRVQCAPPSVARAAHGAASRAAGANRSVVAGARDSATRSFLTGGGAGAGGGAGGATAGARGAMRALAACVPSGPSGTKAQLAAARVLMHDDAMERALFGEGDDLEDT</sequence>
<proteinExistence type="predicted"/>
<name>C1MWJ0_MICPC</name>
<dbReference type="AlphaFoldDB" id="C1MWJ0"/>
<dbReference type="GeneID" id="9685664"/>
<dbReference type="OMA" id="MACFRAM"/>
<dbReference type="EMBL" id="GG663741">
    <property type="protein sequence ID" value="EEH55883.1"/>
    <property type="molecule type" value="Genomic_DNA"/>
</dbReference>
<keyword evidence="2" id="KW-1185">Reference proteome</keyword>
<dbReference type="KEGG" id="mpp:MICPUCDRAFT_59787"/>
<accession>C1MWJ0</accession>
<dbReference type="RefSeq" id="XP_003059931.1">
    <property type="nucleotide sequence ID" value="XM_003059885.1"/>
</dbReference>
<evidence type="ECO:0000313" key="2">
    <source>
        <dbReference type="Proteomes" id="UP000001876"/>
    </source>
</evidence>
<reference evidence="1 2" key="1">
    <citation type="journal article" date="2009" name="Science">
        <title>Green evolution and dynamic adaptations revealed by genomes of the marine picoeukaryotes Micromonas.</title>
        <authorList>
            <person name="Worden A.Z."/>
            <person name="Lee J.H."/>
            <person name="Mock T."/>
            <person name="Rouze P."/>
            <person name="Simmons M.P."/>
            <person name="Aerts A.L."/>
            <person name="Allen A.E."/>
            <person name="Cuvelier M.L."/>
            <person name="Derelle E."/>
            <person name="Everett M.V."/>
            <person name="Foulon E."/>
            <person name="Grimwood J."/>
            <person name="Gundlach H."/>
            <person name="Henrissat B."/>
            <person name="Napoli C."/>
            <person name="McDonald S.M."/>
            <person name="Parker M.S."/>
            <person name="Rombauts S."/>
            <person name="Salamov A."/>
            <person name="Von Dassow P."/>
            <person name="Badger J.H."/>
            <person name="Coutinho P.M."/>
            <person name="Demir E."/>
            <person name="Dubchak I."/>
            <person name="Gentemann C."/>
            <person name="Eikrem W."/>
            <person name="Gready J.E."/>
            <person name="John U."/>
            <person name="Lanier W."/>
            <person name="Lindquist E.A."/>
            <person name="Lucas S."/>
            <person name="Mayer K.F."/>
            <person name="Moreau H."/>
            <person name="Not F."/>
            <person name="Otillar R."/>
            <person name="Panaud O."/>
            <person name="Pangilinan J."/>
            <person name="Paulsen I."/>
            <person name="Piegu B."/>
            <person name="Poliakov A."/>
            <person name="Robbens S."/>
            <person name="Schmutz J."/>
            <person name="Toulza E."/>
            <person name="Wyss T."/>
            <person name="Zelensky A."/>
            <person name="Zhou K."/>
            <person name="Armbrust E.V."/>
            <person name="Bhattacharya D."/>
            <person name="Goodenough U.W."/>
            <person name="Van de Peer Y."/>
            <person name="Grigoriev I.V."/>
        </authorList>
    </citation>
    <scope>NUCLEOTIDE SEQUENCE [LARGE SCALE GENOMIC DNA]</scope>
    <source>
        <strain evidence="1 2">CCMP1545</strain>
    </source>
</reference>
<dbReference type="Proteomes" id="UP000001876">
    <property type="component" value="Unassembled WGS sequence"/>
</dbReference>
<protein>
    <submittedName>
        <fullName evidence="1">Predicted protein</fullName>
    </submittedName>
</protein>